<organism evidence="1 2">
    <name type="scientific">Streptomyces salinarius</name>
    <dbReference type="NCBI Taxonomy" id="2762598"/>
    <lineage>
        <taxon>Bacteria</taxon>
        <taxon>Bacillati</taxon>
        <taxon>Actinomycetota</taxon>
        <taxon>Actinomycetes</taxon>
        <taxon>Kitasatosporales</taxon>
        <taxon>Streptomycetaceae</taxon>
        <taxon>Streptomyces</taxon>
    </lineage>
</organism>
<gene>
    <name evidence="1" type="ORF">AB4829_17405</name>
</gene>
<sequence>MIGWLTRHPIALSEDDCVGLRDVLERCPEVDTAAGHVRNFGEVCSGRVGGRLPAWIDAVDASQLPGLTGFVLHLLWHLDAVTAGLALDCHRGRREPHQKLILLQ</sequence>
<dbReference type="RefSeq" id="WP_233648373.1">
    <property type="nucleotide sequence ID" value="NZ_JBITPR010000042.1"/>
</dbReference>
<keyword evidence="2" id="KW-1185">Reference proteome</keyword>
<dbReference type="Proteomes" id="UP001614264">
    <property type="component" value="Unassembled WGS sequence"/>
</dbReference>
<dbReference type="EMBL" id="JBITPR010000042">
    <property type="protein sequence ID" value="MFI7872360.1"/>
    <property type="molecule type" value="Genomic_DNA"/>
</dbReference>
<comment type="caution">
    <text evidence="1">The sequence shown here is derived from an EMBL/GenBank/DDBJ whole genome shotgun (WGS) entry which is preliminary data.</text>
</comment>
<evidence type="ECO:0000313" key="2">
    <source>
        <dbReference type="Proteomes" id="UP001614264"/>
    </source>
</evidence>
<name>A0ABW8BBK7_9ACTN</name>
<protein>
    <submittedName>
        <fullName evidence="1">Uncharacterized protein</fullName>
    </submittedName>
</protein>
<proteinExistence type="predicted"/>
<accession>A0ABW8BBK7</accession>
<reference evidence="1 2" key="1">
    <citation type="submission" date="2024-07" db="EMBL/GenBank/DDBJ databases">
        <title>Whole genome sequencing of Prodigiosin pigment-producing Streptomyces salinarius isolated from rhizosphere soil of Arachis hypogaea.</title>
        <authorList>
            <person name="Vidhya A."/>
            <person name="Ramya S."/>
        </authorList>
    </citation>
    <scope>NUCLEOTIDE SEQUENCE [LARGE SCALE GENOMIC DNA]</scope>
    <source>
        <strain evidence="1 2">VRMG2420</strain>
    </source>
</reference>
<evidence type="ECO:0000313" key="1">
    <source>
        <dbReference type="EMBL" id="MFI7872360.1"/>
    </source>
</evidence>